<keyword evidence="3" id="KW-1185">Reference proteome</keyword>
<evidence type="ECO:0000313" key="2">
    <source>
        <dbReference type="EMBL" id="MBO8187661.1"/>
    </source>
</evidence>
<dbReference type="EMBL" id="JAFFZN010000018">
    <property type="protein sequence ID" value="MBO8187661.1"/>
    <property type="molecule type" value="Genomic_DNA"/>
</dbReference>
<evidence type="ECO:0000256" key="1">
    <source>
        <dbReference type="SAM" id="SignalP"/>
    </source>
</evidence>
<feature type="signal peptide" evidence="1">
    <location>
        <begin position="1"/>
        <end position="25"/>
    </location>
</feature>
<accession>A0ABS3WWZ7</accession>
<name>A0ABS3WWZ7_9ACTN</name>
<feature type="chain" id="PRO_5047211908" evidence="1">
    <location>
        <begin position="26"/>
        <end position="61"/>
    </location>
</feature>
<proteinExistence type="predicted"/>
<evidence type="ECO:0000313" key="3">
    <source>
        <dbReference type="Proteomes" id="UP001518976"/>
    </source>
</evidence>
<gene>
    <name evidence="2" type="ORF">JW592_19665</name>
</gene>
<comment type="caution">
    <text evidence="2">The sequence shown here is derived from an EMBL/GenBank/DDBJ whole genome shotgun (WGS) entry which is preliminary data.</text>
</comment>
<keyword evidence="1" id="KW-0732">Signal</keyword>
<dbReference type="RefSeq" id="WP_209266469.1">
    <property type="nucleotide sequence ID" value="NZ_JAFFZN010000018.1"/>
</dbReference>
<dbReference type="Proteomes" id="UP001518976">
    <property type="component" value="Unassembled WGS sequence"/>
</dbReference>
<protein>
    <submittedName>
        <fullName evidence="2">Uncharacterized protein</fullName>
    </submittedName>
</protein>
<organism evidence="2 3">
    <name type="scientific">Streptomyces spirodelae</name>
    <dbReference type="NCBI Taxonomy" id="2812904"/>
    <lineage>
        <taxon>Bacteria</taxon>
        <taxon>Bacillati</taxon>
        <taxon>Actinomycetota</taxon>
        <taxon>Actinomycetes</taxon>
        <taxon>Kitasatosporales</taxon>
        <taxon>Streptomycetaceae</taxon>
        <taxon>Streptomyces</taxon>
    </lineage>
</organism>
<reference evidence="2 3" key="1">
    <citation type="submission" date="2021-02" db="EMBL/GenBank/DDBJ databases">
        <title>Streptomyces spirodelae sp. nov., isolated from duckweed.</title>
        <authorList>
            <person name="Saimee Y."/>
            <person name="Duangmal K."/>
        </authorList>
    </citation>
    <scope>NUCLEOTIDE SEQUENCE [LARGE SCALE GENOMIC DNA]</scope>
    <source>
        <strain evidence="2 3">DW4-2</strain>
    </source>
</reference>
<sequence>MFRRSAPVLATLVATTALAVAPAEAAEQGRGKMTPREQVALEVAEQVLGKVLGGAVTLGGD</sequence>